<reference evidence="4 5" key="1">
    <citation type="submission" date="2024-01" db="EMBL/GenBank/DDBJ databases">
        <title>Seven novel Bacillus-like species.</title>
        <authorList>
            <person name="Liu G."/>
        </authorList>
    </citation>
    <scope>NUCLEOTIDE SEQUENCE [LARGE SCALE GENOMIC DNA]</scope>
    <source>
        <strain evidence="4 5">FJAT-51614</strain>
    </source>
</reference>
<protein>
    <submittedName>
        <fullName evidence="4">GNAT family N-acetyltransferase</fullName>
    </submittedName>
</protein>
<dbReference type="PANTHER" id="PTHR43420:SF47">
    <property type="entry name" value="N-ACETYLTRANSFERASE DOMAIN-CONTAINING PROTEIN"/>
    <property type="match status" value="1"/>
</dbReference>
<dbReference type="CDD" id="cd04301">
    <property type="entry name" value="NAT_SF"/>
    <property type="match status" value="1"/>
</dbReference>
<name>A0ABU8F9A0_9BACI</name>
<dbReference type="InterPro" id="IPR016181">
    <property type="entry name" value="Acyl_CoA_acyltransferase"/>
</dbReference>
<evidence type="ECO:0000256" key="1">
    <source>
        <dbReference type="ARBA" id="ARBA00022679"/>
    </source>
</evidence>
<dbReference type="EMBL" id="JBAWSY010000022">
    <property type="protein sequence ID" value="MEI4771585.1"/>
    <property type="molecule type" value="Genomic_DNA"/>
</dbReference>
<sequence>MELEIRKARKEDAHAAVPLIMEAIGDISMQITGETEETAITKEFVHFFTRTDNRHSYLYTYIAEMEGKVAGALVFYKSEQAVTLDANLEKYLSNKKGTSVKIDCETSPGENYIDTVVVDPIYRGHGIGTQLLTYAEQLVKNAGGGKLSLNVETEKEAAIRLYNRLGFVTVCPWTIIGEPFHHMVKTVDAN</sequence>
<evidence type="ECO:0000313" key="4">
    <source>
        <dbReference type="EMBL" id="MEI4771585.1"/>
    </source>
</evidence>
<dbReference type="Proteomes" id="UP001364890">
    <property type="component" value="Unassembled WGS sequence"/>
</dbReference>
<dbReference type="InterPro" id="IPR000182">
    <property type="entry name" value="GNAT_dom"/>
</dbReference>
<keyword evidence="5" id="KW-1185">Reference proteome</keyword>
<dbReference type="Pfam" id="PF00583">
    <property type="entry name" value="Acetyltransf_1"/>
    <property type="match status" value="1"/>
</dbReference>
<keyword evidence="1" id="KW-0808">Transferase</keyword>
<dbReference type="Gene3D" id="3.40.630.30">
    <property type="match status" value="1"/>
</dbReference>
<dbReference type="PROSITE" id="PS51186">
    <property type="entry name" value="GNAT"/>
    <property type="match status" value="1"/>
</dbReference>
<comment type="caution">
    <text evidence="4">The sequence shown here is derived from an EMBL/GenBank/DDBJ whole genome shotgun (WGS) entry which is preliminary data.</text>
</comment>
<dbReference type="InterPro" id="IPR050680">
    <property type="entry name" value="YpeA/RimI_acetyltransf"/>
</dbReference>
<dbReference type="SUPFAM" id="SSF55729">
    <property type="entry name" value="Acyl-CoA N-acyltransferases (Nat)"/>
    <property type="match status" value="1"/>
</dbReference>
<organism evidence="4 5">
    <name type="scientific">Psychrobacillus mangrovi</name>
    <dbReference type="NCBI Taxonomy" id="3117745"/>
    <lineage>
        <taxon>Bacteria</taxon>
        <taxon>Bacillati</taxon>
        <taxon>Bacillota</taxon>
        <taxon>Bacilli</taxon>
        <taxon>Bacillales</taxon>
        <taxon>Bacillaceae</taxon>
        <taxon>Psychrobacillus</taxon>
    </lineage>
</organism>
<evidence type="ECO:0000259" key="3">
    <source>
        <dbReference type="PROSITE" id="PS51186"/>
    </source>
</evidence>
<gene>
    <name evidence="4" type="ORF">WAX74_18325</name>
</gene>
<proteinExistence type="predicted"/>
<evidence type="ECO:0000313" key="5">
    <source>
        <dbReference type="Proteomes" id="UP001364890"/>
    </source>
</evidence>
<feature type="domain" description="N-acetyltransferase" evidence="3">
    <location>
        <begin position="3"/>
        <end position="188"/>
    </location>
</feature>
<dbReference type="PANTHER" id="PTHR43420">
    <property type="entry name" value="ACETYLTRANSFERASE"/>
    <property type="match status" value="1"/>
</dbReference>
<evidence type="ECO:0000256" key="2">
    <source>
        <dbReference type="ARBA" id="ARBA00023315"/>
    </source>
</evidence>
<dbReference type="RefSeq" id="WP_336499131.1">
    <property type="nucleotide sequence ID" value="NZ_JBAWSY010000022.1"/>
</dbReference>
<accession>A0ABU8F9A0</accession>
<keyword evidence="2" id="KW-0012">Acyltransferase</keyword>